<name>A0A2G9GZI3_9LAMI</name>
<reference evidence="2" key="1">
    <citation type="journal article" date="2018" name="Gigascience">
        <title>Genome assembly of the Pink Ipe (Handroanthus impetiginosus, Bignoniaceae), a highly valued, ecologically keystone Neotropical timber forest tree.</title>
        <authorList>
            <person name="Silva-Junior O.B."/>
            <person name="Grattapaglia D."/>
            <person name="Novaes E."/>
            <person name="Collevatti R.G."/>
        </authorList>
    </citation>
    <scope>NUCLEOTIDE SEQUENCE [LARGE SCALE GENOMIC DNA]</scope>
    <source>
        <strain evidence="2">cv. UFG-1</strain>
    </source>
</reference>
<keyword evidence="2" id="KW-1185">Reference proteome</keyword>
<protein>
    <recommendedName>
        <fullName evidence="3">RNase H type-1 domain-containing protein</fullName>
    </recommendedName>
</protein>
<dbReference type="Proteomes" id="UP000231279">
    <property type="component" value="Unassembled WGS sequence"/>
</dbReference>
<evidence type="ECO:0000313" key="2">
    <source>
        <dbReference type="Proteomes" id="UP000231279"/>
    </source>
</evidence>
<evidence type="ECO:0008006" key="3">
    <source>
        <dbReference type="Google" id="ProtNLM"/>
    </source>
</evidence>
<comment type="caution">
    <text evidence="1">The sequence shown here is derived from an EMBL/GenBank/DDBJ whole genome shotgun (WGS) entry which is preliminary data.</text>
</comment>
<gene>
    <name evidence="1" type="ORF">CDL12_16718</name>
</gene>
<dbReference type="OrthoDB" id="1619883at2759"/>
<accession>A0A2G9GZI3</accession>
<dbReference type="InterPro" id="IPR052929">
    <property type="entry name" value="RNase_H-like_EbsB-rel"/>
</dbReference>
<dbReference type="AlphaFoldDB" id="A0A2G9GZI3"/>
<proteinExistence type="predicted"/>
<sequence length="193" mass="21789">MVKPELDLGHGVVSVQIGMVWVEANEHWIAQNTKRVNGIQRYAEVKWRPPQIGWIKVNVNAPFIDGLAFAAAVFRNHDGSLVYAHTAKRWCHDPSTTKAFALREAASILDGFKINLAILESNCLQVVKIVKNRDETLDWMIKFVSRVANEVAHNLVAWVRIGDRVDFCDPNELPSNVFCNAEFSFIDSFAILN</sequence>
<evidence type="ECO:0000313" key="1">
    <source>
        <dbReference type="EMBL" id="PIN10697.1"/>
    </source>
</evidence>
<dbReference type="PANTHER" id="PTHR47074:SF48">
    <property type="entry name" value="POLYNUCLEOTIDYL TRANSFERASE, RIBONUCLEASE H-LIKE SUPERFAMILY PROTEIN"/>
    <property type="match status" value="1"/>
</dbReference>
<organism evidence="1 2">
    <name type="scientific">Handroanthus impetiginosus</name>
    <dbReference type="NCBI Taxonomy" id="429701"/>
    <lineage>
        <taxon>Eukaryota</taxon>
        <taxon>Viridiplantae</taxon>
        <taxon>Streptophyta</taxon>
        <taxon>Embryophyta</taxon>
        <taxon>Tracheophyta</taxon>
        <taxon>Spermatophyta</taxon>
        <taxon>Magnoliopsida</taxon>
        <taxon>eudicotyledons</taxon>
        <taxon>Gunneridae</taxon>
        <taxon>Pentapetalae</taxon>
        <taxon>asterids</taxon>
        <taxon>lamiids</taxon>
        <taxon>Lamiales</taxon>
        <taxon>Bignoniaceae</taxon>
        <taxon>Crescentiina</taxon>
        <taxon>Tabebuia alliance</taxon>
        <taxon>Handroanthus</taxon>
    </lineage>
</organism>
<dbReference type="PANTHER" id="PTHR47074">
    <property type="entry name" value="BNAC02G40300D PROTEIN"/>
    <property type="match status" value="1"/>
</dbReference>
<dbReference type="EMBL" id="NKXS01003155">
    <property type="protein sequence ID" value="PIN10697.1"/>
    <property type="molecule type" value="Genomic_DNA"/>
</dbReference>